<dbReference type="Gene3D" id="2.30.30.140">
    <property type="match status" value="1"/>
</dbReference>
<keyword evidence="7" id="KW-1185">Reference proteome</keyword>
<dbReference type="Proteomes" id="UP001357437">
    <property type="component" value="Unassembled WGS sequence"/>
</dbReference>
<dbReference type="NCBIfam" id="NF007712">
    <property type="entry name" value="PRK10409.1"/>
    <property type="match status" value="1"/>
</dbReference>
<dbReference type="InterPro" id="IPR001109">
    <property type="entry name" value="Hydrogenase_HupF/HypC"/>
</dbReference>
<dbReference type="Proteomes" id="UP001149314">
    <property type="component" value="Unassembled WGS sequence"/>
</dbReference>
<dbReference type="Gene3D" id="6.10.250.910">
    <property type="match status" value="1"/>
</dbReference>
<sequence>MCIGVPGKISAIADGMQAKVEVCGVLRDVDLTLVGACDENGNSRLGQWVLVHVGFAMSVINEEEALDTLAALQNMFDVEPDVGPLLFGEEAR</sequence>
<reference evidence="4" key="1">
    <citation type="journal article" date="2023" name="Genes Genomics">
        <title>Genomic insights of Leclercia adecarboxylata strains linked to an outbreak in public hospitals in Mexico.</title>
        <authorList>
            <person name="Barrios-Villa E."/>
            <person name="Pacheco-Flores B."/>
            <person name="Lozano-Zarain P."/>
            <person name="Del Campo-Ortega R."/>
            <person name="de Jesus Ascencio-Montiel I."/>
            <person name="Gonzalez-Leon M."/>
            <person name="Camorlinga-Ponce M."/>
            <person name="Gaytan Cervantes F.J."/>
            <person name="Gonzalez Torres C."/>
            <person name="Aguilar E."/>
            <person name="Gonzalez Ibarra J."/>
            <person name="Torres Lopez F.J."/>
            <person name="Rosas-Vargas H."/>
            <person name="Gonzalez-Bonilla C.R."/>
            <person name="Del Carmen Rocha-Gracia R."/>
        </authorList>
    </citation>
    <scope>NUCLEOTIDE SEQUENCE</scope>
    <source>
        <strain evidence="4">Lac40</strain>
    </source>
</reference>
<dbReference type="PANTHER" id="PTHR35177">
    <property type="entry name" value="HYDROGENASE MATURATION FACTOR HYBG"/>
    <property type="match status" value="1"/>
</dbReference>
<name>A0A9X3YCF4_9ENTR</name>
<dbReference type="NCBIfam" id="TIGR00074">
    <property type="entry name" value="hypC_hupF"/>
    <property type="match status" value="1"/>
</dbReference>
<dbReference type="EMBL" id="JAOURS010000017">
    <property type="protein sequence ID" value="MDC6639676.1"/>
    <property type="molecule type" value="Genomic_DNA"/>
</dbReference>
<evidence type="ECO:0000256" key="1">
    <source>
        <dbReference type="ARBA" id="ARBA00004711"/>
    </source>
</evidence>
<dbReference type="RefSeq" id="WP_150872256.1">
    <property type="nucleotide sequence ID" value="NZ_CBCYJT010000009.1"/>
</dbReference>
<organism evidence="4 6">
    <name type="scientific">Leclercia adecarboxylata</name>
    <dbReference type="NCBI Taxonomy" id="83655"/>
    <lineage>
        <taxon>Bacteria</taxon>
        <taxon>Pseudomonadati</taxon>
        <taxon>Pseudomonadota</taxon>
        <taxon>Gammaproteobacteria</taxon>
        <taxon>Enterobacterales</taxon>
        <taxon>Enterobacteriaceae</taxon>
        <taxon>Leclercia</taxon>
    </lineage>
</organism>
<dbReference type="FunFam" id="2.30.30.140:FF:000022">
    <property type="entry name" value="Hydrogenase assembly chaperone HybG"/>
    <property type="match status" value="1"/>
</dbReference>
<dbReference type="PROSITE" id="PS01097">
    <property type="entry name" value="HUPF_HYPC"/>
    <property type="match status" value="1"/>
</dbReference>
<gene>
    <name evidence="4" type="ORF">OEZ79_15655</name>
    <name evidence="5" type="ORF">VOF76_06380</name>
</gene>
<comment type="pathway">
    <text evidence="1">Protein modification; [NiFe] hydrogenase maturation.</text>
</comment>
<evidence type="ECO:0000313" key="6">
    <source>
        <dbReference type="Proteomes" id="UP001149314"/>
    </source>
</evidence>
<evidence type="ECO:0000256" key="3">
    <source>
        <dbReference type="ARBA" id="ARBA00071840"/>
    </source>
</evidence>
<dbReference type="Pfam" id="PF01455">
    <property type="entry name" value="HupF_HypC"/>
    <property type="match status" value="1"/>
</dbReference>
<dbReference type="InterPro" id="IPR019812">
    <property type="entry name" value="Hydgase_assmbl_chp_CS"/>
</dbReference>
<dbReference type="AlphaFoldDB" id="A0A9X3YCF4"/>
<proteinExistence type="inferred from homology"/>
<evidence type="ECO:0000313" key="7">
    <source>
        <dbReference type="Proteomes" id="UP001357437"/>
    </source>
</evidence>
<dbReference type="EMBL" id="JAYMCU010000007">
    <property type="protein sequence ID" value="MEC3935792.1"/>
    <property type="molecule type" value="Genomic_DNA"/>
</dbReference>
<dbReference type="PRINTS" id="PR00445">
    <property type="entry name" value="HUPFHYPC"/>
</dbReference>
<dbReference type="GO" id="GO:0005506">
    <property type="term" value="F:iron ion binding"/>
    <property type="evidence" value="ECO:0007669"/>
    <property type="project" value="TreeGrafter"/>
</dbReference>
<evidence type="ECO:0000256" key="2">
    <source>
        <dbReference type="ARBA" id="ARBA00006018"/>
    </source>
</evidence>
<evidence type="ECO:0000313" key="4">
    <source>
        <dbReference type="EMBL" id="MDC6639676.1"/>
    </source>
</evidence>
<evidence type="ECO:0000313" key="5">
    <source>
        <dbReference type="EMBL" id="MEC3935792.1"/>
    </source>
</evidence>
<comment type="caution">
    <text evidence="4">The sequence shown here is derived from an EMBL/GenBank/DDBJ whole genome shotgun (WGS) entry which is preliminary data.</text>
</comment>
<dbReference type="GO" id="GO:0051604">
    <property type="term" value="P:protein maturation"/>
    <property type="evidence" value="ECO:0007669"/>
    <property type="project" value="TreeGrafter"/>
</dbReference>
<dbReference type="GO" id="GO:1902670">
    <property type="term" value="F:carbon dioxide binding"/>
    <property type="evidence" value="ECO:0007669"/>
    <property type="project" value="TreeGrafter"/>
</dbReference>
<accession>A0A9X3YCF4</accession>
<protein>
    <recommendedName>
        <fullName evidence="3">Hydrogenase maturation factor HybG</fullName>
    </recommendedName>
</protein>
<dbReference type="SUPFAM" id="SSF159127">
    <property type="entry name" value="HupF/HypC-like"/>
    <property type="match status" value="1"/>
</dbReference>
<dbReference type="PANTHER" id="PTHR35177:SF1">
    <property type="entry name" value="HYDROGENASE MATURATION FACTOR HYPC"/>
    <property type="match status" value="1"/>
</dbReference>
<comment type="similarity">
    <text evidence="2">Belongs to the HupF/HypC family.</text>
</comment>
<reference evidence="5 7" key="2">
    <citation type="submission" date="2024-01" db="EMBL/GenBank/DDBJ databases">
        <title>Comparative Genomics of Leclercia adecarboxylata Strains Isolated from Several Sources.</title>
        <authorList>
            <person name="Yescas-Zazueta V."/>
            <person name="Balbuena-Alonso M.G."/>
            <person name="Valencia D."/>
            <person name="Mendez-Pfeiffer P.A."/>
            <person name="Ballesteros-Monrreal M.G."/>
            <person name="Rocha-Gracia R.D.C."/>
            <person name="Barrios-Villa E."/>
        </authorList>
    </citation>
    <scope>NUCLEOTIDE SEQUENCE [LARGE SCALE GENOMIC DNA]</scope>
    <source>
        <strain evidence="5 7">33MEM</strain>
    </source>
</reference>